<feature type="domain" description="Glycosyltransferase subfamily 4-like N-terminal" evidence="1">
    <location>
        <begin position="14"/>
        <end position="182"/>
    </location>
</feature>
<dbReference type="PANTHER" id="PTHR45947">
    <property type="entry name" value="SULFOQUINOVOSYL TRANSFERASE SQD2"/>
    <property type="match status" value="1"/>
</dbReference>
<evidence type="ECO:0000313" key="2">
    <source>
        <dbReference type="EMBL" id="RLJ63501.1"/>
    </source>
</evidence>
<dbReference type="Pfam" id="PF13692">
    <property type="entry name" value="Glyco_trans_1_4"/>
    <property type="match status" value="1"/>
</dbReference>
<dbReference type="InterPro" id="IPR028098">
    <property type="entry name" value="Glyco_trans_4-like_N"/>
</dbReference>
<dbReference type="OrthoDB" id="9802525at2"/>
<protein>
    <submittedName>
        <fullName evidence="2">Glycosyltransferase involved in cell wall biosynthesis</fullName>
    </submittedName>
</protein>
<dbReference type="PANTHER" id="PTHR45947:SF3">
    <property type="entry name" value="SULFOQUINOVOSYL TRANSFERASE SQD2"/>
    <property type="match status" value="1"/>
</dbReference>
<dbReference type="RefSeq" id="WP_121242320.1">
    <property type="nucleotide sequence ID" value="NZ_BHVV01000003.1"/>
</dbReference>
<dbReference type="Gene3D" id="3.40.50.2000">
    <property type="entry name" value="Glycogen Phosphorylase B"/>
    <property type="match status" value="2"/>
</dbReference>
<dbReference type="EMBL" id="RCCI01000006">
    <property type="protein sequence ID" value="RLJ63501.1"/>
    <property type="molecule type" value="Genomic_DNA"/>
</dbReference>
<dbReference type="CDD" id="cd03814">
    <property type="entry name" value="GT4-like"/>
    <property type="match status" value="1"/>
</dbReference>
<name>A0A497XC62_9PROT</name>
<organism evidence="2 3">
    <name type="scientific">Sulfurisoma sediminicola</name>
    <dbReference type="NCBI Taxonomy" id="1381557"/>
    <lineage>
        <taxon>Bacteria</taxon>
        <taxon>Pseudomonadati</taxon>
        <taxon>Pseudomonadota</taxon>
        <taxon>Betaproteobacteria</taxon>
        <taxon>Nitrosomonadales</taxon>
        <taxon>Sterolibacteriaceae</taxon>
        <taxon>Sulfurisoma</taxon>
    </lineage>
</organism>
<evidence type="ECO:0000313" key="3">
    <source>
        <dbReference type="Proteomes" id="UP000268908"/>
    </source>
</evidence>
<dbReference type="Pfam" id="PF13439">
    <property type="entry name" value="Glyco_transf_4"/>
    <property type="match status" value="1"/>
</dbReference>
<gene>
    <name evidence="2" type="ORF">DFR35_2125</name>
</gene>
<dbReference type="Proteomes" id="UP000268908">
    <property type="component" value="Unassembled WGS sequence"/>
</dbReference>
<proteinExistence type="predicted"/>
<comment type="caution">
    <text evidence="2">The sequence shown here is derived from an EMBL/GenBank/DDBJ whole genome shotgun (WGS) entry which is preliminary data.</text>
</comment>
<evidence type="ECO:0000259" key="1">
    <source>
        <dbReference type="Pfam" id="PF13439"/>
    </source>
</evidence>
<dbReference type="AlphaFoldDB" id="A0A497XC62"/>
<keyword evidence="3" id="KW-1185">Reference proteome</keyword>
<dbReference type="InterPro" id="IPR050194">
    <property type="entry name" value="Glycosyltransferase_grp1"/>
</dbReference>
<reference evidence="2" key="1">
    <citation type="submission" date="2018-10" db="EMBL/GenBank/DDBJ databases">
        <title>Genomic Encyclopedia of Type Strains, Phase IV (KMG-IV): sequencing the most valuable type-strain genomes for metagenomic binning, comparative biology and taxonomic classification.</title>
        <authorList>
            <person name="Goeker M."/>
        </authorList>
    </citation>
    <scope>NUCLEOTIDE SEQUENCE [LARGE SCALE GENOMIC DNA]</scope>
    <source>
        <strain evidence="2">DSM 26916</strain>
    </source>
</reference>
<accession>A0A497XC62</accession>
<dbReference type="GO" id="GO:0016757">
    <property type="term" value="F:glycosyltransferase activity"/>
    <property type="evidence" value="ECO:0007669"/>
    <property type="project" value="UniProtKB-ARBA"/>
</dbReference>
<sequence>MRVALVTETYPPEINGVAMTLGRLADGLRRRGHALHLVRPRQHRHEQAATAADFRESLVGSLPLPRYPGLRFGLPARGALLKTWREQRPDIVHVATEGPLGWSALAAARRLELPVSTSFHTNFDAYSGHYGIGWMHGSIERYLRQFHNRSLVTLVPTQGLAQRLAGAGFRNLMVMARGVDTRLFNPQRRCEDLRRRWGAEEDTLVVTTVGRMAAEKNLDLAIAAFEGLRCGCPNARMVFVGDGPQKSALAARHPEHIFAGMRHGEDLATHYASADIFLLPSLTETFGNVTLEALASGLGVVAFATAAAGELVDDGIDGLLASPGDEHGFIEAAAALAADPGLLARLRLRASARVARLGWDAIHDAFAGVLEDLVQMQQRRQYADRIIAVAPD</sequence>
<dbReference type="SUPFAM" id="SSF53756">
    <property type="entry name" value="UDP-Glycosyltransferase/glycogen phosphorylase"/>
    <property type="match status" value="1"/>
</dbReference>
<keyword evidence="2" id="KW-0808">Transferase</keyword>